<dbReference type="InterPro" id="IPR050109">
    <property type="entry name" value="HTH-type_TetR-like_transc_reg"/>
</dbReference>
<reference evidence="7" key="1">
    <citation type="journal article" date="2019" name="Int. J. Syst. Evol. Microbiol.">
        <title>The Global Catalogue of Microorganisms (GCM) 10K type strain sequencing project: providing services to taxonomists for standard genome sequencing and annotation.</title>
        <authorList>
            <consortium name="The Broad Institute Genomics Platform"/>
            <consortium name="The Broad Institute Genome Sequencing Center for Infectious Disease"/>
            <person name="Wu L."/>
            <person name="Ma J."/>
        </authorList>
    </citation>
    <scope>NUCLEOTIDE SEQUENCE [LARGE SCALE GENOMIC DNA]</scope>
    <source>
        <strain evidence="7">JCM 18956</strain>
    </source>
</reference>
<dbReference type="PROSITE" id="PS01081">
    <property type="entry name" value="HTH_TETR_1"/>
    <property type="match status" value="1"/>
</dbReference>
<evidence type="ECO:0000259" key="5">
    <source>
        <dbReference type="PROSITE" id="PS50977"/>
    </source>
</evidence>
<dbReference type="InterPro" id="IPR009057">
    <property type="entry name" value="Homeodomain-like_sf"/>
</dbReference>
<accession>A0ABP8W9Z7</accession>
<keyword evidence="7" id="KW-1185">Reference proteome</keyword>
<dbReference type="Gene3D" id="1.10.357.10">
    <property type="entry name" value="Tetracycline Repressor, domain 2"/>
    <property type="match status" value="1"/>
</dbReference>
<evidence type="ECO:0000256" key="4">
    <source>
        <dbReference type="PROSITE-ProRule" id="PRU00335"/>
    </source>
</evidence>
<dbReference type="InterPro" id="IPR041347">
    <property type="entry name" value="MftR_C"/>
</dbReference>
<name>A0ABP8W9Z7_9MICO</name>
<gene>
    <name evidence="6" type="ORF">GCM10025780_34240</name>
</gene>
<feature type="DNA-binding region" description="H-T-H motif" evidence="4">
    <location>
        <begin position="44"/>
        <end position="63"/>
    </location>
</feature>
<dbReference type="Gene3D" id="1.10.10.60">
    <property type="entry name" value="Homeodomain-like"/>
    <property type="match status" value="1"/>
</dbReference>
<organism evidence="6 7">
    <name type="scientific">Frondihabitans cladoniiphilus</name>
    <dbReference type="NCBI Taxonomy" id="715785"/>
    <lineage>
        <taxon>Bacteria</taxon>
        <taxon>Bacillati</taxon>
        <taxon>Actinomycetota</taxon>
        <taxon>Actinomycetes</taxon>
        <taxon>Micrococcales</taxon>
        <taxon>Microbacteriaceae</taxon>
        <taxon>Frondihabitans</taxon>
    </lineage>
</organism>
<protein>
    <submittedName>
        <fullName evidence="6">TetR/AcrR family transcriptional regulator</fullName>
    </submittedName>
</protein>
<dbReference type="PRINTS" id="PR00455">
    <property type="entry name" value="HTHTETR"/>
</dbReference>
<dbReference type="Pfam" id="PF17754">
    <property type="entry name" value="TetR_C_14"/>
    <property type="match status" value="1"/>
</dbReference>
<dbReference type="InterPro" id="IPR001647">
    <property type="entry name" value="HTH_TetR"/>
</dbReference>
<keyword evidence="1" id="KW-0805">Transcription regulation</keyword>
<dbReference type="InterPro" id="IPR023772">
    <property type="entry name" value="DNA-bd_HTH_TetR-type_CS"/>
</dbReference>
<keyword evidence="3" id="KW-0804">Transcription</keyword>
<evidence type="ECO:0000256" key="3">
    <source>
        <dbReference type="ARBA" id="ARBA00023163"/>
    </source>
</evidence>
<sequence length="200" mass="21484">MFFSMATERATTGGLRAITRDAVRTRLSDVAVDLFLEHGFDSVTIEQIAAVAGVSARSVHRYFPTKEDMVVGDPAAYGSVVSDVFTDRPVDEPALTSLRAAFTLLLERRGQDIRGKAALCVITTVPSLRARNHEKHLLWASLLTPLVAERLSGADAGLRAQVLVQTALACFDVALTAWVVPGEPRTPAELIAVAFDALPA</sequence>
<keyword evidence="2 4" id="KW-0238">DNA-binding</keyword>
<evidence type="ECO:0000313" key="6">
    <source>
        <dbReference type="EMBL" id="GAA4685059.1"/>
    </source>
</evidence>
<feature type="domain" description="HTH tetR-type" evidence="5">
    <location>
        <begin position="21"/>
        <end position="81"/>
    </location>
</feature>
<dbReference type="Pfam" id="PF00440">
    <property type="entry name" value="TetR_N"/>
    <property type="match status" value="1"/>
</dbReference>
<dbReference type="SUPFAM" id="SSF46689">
    <property type="entry name" value="Homeodomain-like"/>
    <property type="match status" value="1"/>
</dbReference>
<proteinExistence type="predicted"/>
<dbReference type="PANTHER" id="PTHR30055:SF234">
    <property type="entry name" value="HTH-TYPE TRANSCRIPTIONAL REGULATOR BETI"/>
    <property type="match status" value="1"/>
</dbReference>
<evidence type="ECO:0000256" key="2">
    <source>
        <dbReference type="ARBA" id="ARBA00023125"/>
    </source>
</evidence>
<dbReference type="Proteomes" id="UP001501295">
    <property type="component" value="Unassembled WGS sequence"/>
</dbReference>
<comment type="caution">
    <text evidence="6">The sequence shown here is derived from an EMBL/GenBank/DDBJ whole genome shotgun (WGS) entry which is preliminary data.</text>
</comment>
<dbReference type="PROSITE" id="PS50977">
    <property type="entry name" value="HTH_TETR_2"/>
    <property type="match status" value="1"/>
</dbReference>
<dbReference type="EMBL" id="BAABLM010000010">
    <property type="protein sequence ID" value="GAA4685059.1"/>
    <property type="molecule type" value="Genomic_DNA"/>
</dbReference>
<dbReference type="PANTHER" id="PTHR30055">
    <property type="entry name" value="HTH-TYPE TRANSCRIPTIONAL REGULATOR RUTR"/>
    <property type="match status" value="1"/>
</dbReference>
<evidence type="ECO:0000256" key="1">
    <source>
        <dbReference type="ARBA" id="ARBA00023015"/>
    </source>
</evidence>
<evidence type="ECO:0000313" key="7">
    <source>
        <dbReference type="Proteomes" id="UP001501295"/>
    </source>
</evidence>